<evidence type="ECO:0000256" key="3">
    <source>
        <dbReference type="ARBA" id="ARBA00012759"/>
    </source>
</evidence>
<evidence type="ECO:0000259" key="10">
    <source>
        <dbReference type="PROSITE" id="PS50235"/>
    </source>
</evidence>
<dbReference type="PROSITE" id="PS00973">
    <property type="entry name" value="USP_2"/>
    <property type="match status" value="1"/>
</dbReference>
<evidence type="ECO:0000256" key="2">
    <source>
        <dbReference type="ARBA" id="ARBA00009085"/>
    </source>
</evidence>
<keyword evidence="7" id="KW-0788">Thiol protease</keyword>
<feature type="region of interest" description="Disordered" evidence="8">
    <location>
        <begin position="1"/>
        <end position="65"/>
    </location>
</feature>
<dbReference type="FunFam" id="2.60.210.10:FF:000016">
    <property type="entry name" value="Ubiquitin-specific protease"/>
    <property type="match status" value="1"/>
</dbReference>
<organism evidence="11 12">
    <name type="scientific">[Candida] subhashii</name>
    <dbReference type="NCBI Taxonomy" id="561895"/>
    <lineage>
        <taxon>Eukaryota</taxon>
        <taxon>Fungi</taxon>
        <taxon>Dikarya</taxon>
        <taxon>Ascomycota</taxon>
        <taxon>Saccharomycotina</taxon>
        <taxon>Pichiomycetes</taxon>
        <taxon>Debaryomycetaceae</taxon>
        <taxon>Spathaspora</taxon>
    </lineage>
</organism>
<dbReference type="SMART" id="SM00061">
    <property type="entry name" value="MATH"/>
    <property type="match status" value="1"/>
</dbReference>
<dbReference type="GO" id="GO:0005829">
    <property type="term" value="C:cytosol"/>
    <property type="evidence" value="ECO:0007669"/>
    <property type="project" value="TreeGrafter"/>
</dbReference>
<dbReference type="EC" id="3.4.19.12" evidence="3"/>
<dbReference type="InterPro" id="IPR028889">
    <property type="entry name" value="USP"/>
</dbReference>
<proteinExistence type="inferred from homology"/>
<dbReference type="PROSITE" id="PS00972">
    <property type="entry name" value="USP_1"/>
    <property type="match status" value="1"/>
</dbReference>
<dbReference type="PANTHER" id="PTHR24006">
    <property type="entry name" value="UBIQUITIN CARBOXYL-TERMINAL HYDROLASE"/>
    <property type="match status" value="1"/>
</dbReference>
<dbReference type="CDD" id="cd02659">
    <property type="entry name" value="peptidase_C19C"/>
    <property type="match status" value="1"/>
</dbReference>
<keyword evidence="5" id="KW-0833">Ubl conjugation pathway</keyword>
<evidence type="ECO:0000256" key="5">
    <source>
        <dbReference type="ARBA" id="ARBA00022786"/>
    </source>
</evidence>
<evidence type="ECO:0000259" key="9">
    <source>
        <dbReference type="PROSITE" id="PS50144"/>
    </source>
</evidence>
<dbReference type="GeneID" id="73470981"/>
<dbReference type="PROSITE" id="PS50235">
    <property type="entry name" value="USP_3"/>
    <property type="match status" value="1"/>
</dbReference>
<dbReference type="CDD" id="cd03775">
    <property type="entry name" value="MATH_Ubp21p"/>
    <property type="match status" value="1"/>
</dbReference>
<dbReference type="GO" id="GO:0031647">
    <property type="term" value="P:regulation of protein stability"/>
    <property type="evidence" value="ECO:0007669"/>
    <property type="project" value="TreeGrafter"/>
</dbReference>
<sequence>MITSNPAIDQSIDDPPESKKQSIDNIGGGEGIHDSHVIEIDDGDIPIRSPEVIDMTGEDDADVEDDGEVDLEVDDDDDDDIEIIEDDEDEDVVVVNDKPKTLAYPIANDFSNLAGKLMKPIQDYPVKDQTHFVWEIKEWSQLKEDKVRSPRFKCGGFEWNILLFPRGNSNNNMISVYMEPHPPVDEEGNPIDDNWYVCAQFGLDVWNPEHPEAHLPSGSSHRFTKNETDWGFSSLIDLKQLASANTARNTTPYPILENNKLNITGYVKVIDDSSTGVLWHSFIDYDSKKASGYVGLNNQGATCYLNSLLQSYFTTKCFRKLVYEIPTDSISGGVPLSLQRIFYLLSTSNDPVGTLELTKSFGWDSSDAFTQHDVQELNRILMDKLETAMKGSNIEGKLNDIFVGKMKSYIKCVNVPYESSRVEDFWDIQLNVKGFQNLEDSFKNYIEIEMLEGENKYQAGDEHGYQDAKKGVVFEEFPPVLHLQLKRFEYDFMVDDLVKIDDFYEFPDKIDLKPYLDEDLSSDIKDQNWNYKLHGVLVHQGSISNGHYYAMIKPHAKDNTWLRFDDDKVWKVTPTQVFQDNFGAVDLTQEELSKMTRLEQQEHLMRRVTSAYMLVYYREEELPNILPDDDSVIDSSIPDHIPNQIKYELEQRDRLEKARQEALYYTDVKFITVNTLNHHVGFDLALDDTSARFYDESLRGTACDPLDFKVKKDDRFGSLYELAAKELGYQDTNSIRLLAVCHRHNHSNRVDAVLDGDLKNAAVSNVFSTSFTRKYDNMVLYVEQLNKDLRNINQLVTSSESIDPKDFKWGQVLSKIEEVSTEVDPDMKFVDIQEHGSPIIIFIKYFDPISQEIRGLSHMAVSKDDTIISIEDPIRQFLGFNNEITFDFFEELSPLKIEKINPTVTFSKQELSTGDIITVQIKDVEKLTEGKQFHNLKDYYRFMLTRAHISVRPFKADRDEEDSDFVANEENGNAKDQIETEDNEITNKEIETAKNLSKTFDMWVSSDYSYQQFAKEISLRLGPNVDPNYLRIFLLSNQGQRYPLKTVHHLSQFLAKTVAANQLVHFEYEILNIPLREYENLKAFKIHWLTSLLQYQVYELLVPKKGLVSDLVNKLMHKVNIPQRHLKHLLCWNGTSHSYYDLLKFDKPLSQIQDGVDLYCGIFPAEVEVLTAHDLIKRFTDEPVNEDEDFDNEAVKEEYILAKNESKNLNLIPVYHFYKNGDYRHGIPFIFIAFPNESFKETKERLRRKLGLGIQAFDKIKFALSDNNMGAYLNTEDESLNLFNEIGNSRSGSISLGLDHPDRSPKRPNQFDKGISIK</sequence>
<evidence type="ECO:0000313" key="12">
    <source>
        <dbReference type="Proteomes" id="UP000694255"/>
    </source>
</evidence>
<protein>
    <recommendedName>
        <fullName evidence="3">ubiquitinyl hydrolase 1</fullName>
        <ecNumber evidence="3">3.4.19.12</ecNumber>
    </recommendedName>
</protein>
<evidence type="ECO:0000256" key="8">
    <source>
        <dbReference type="SAM" id="MobiDB-lite"/>
    </source>
</evidence>
<dbReference type="GO" id="GO:0006508">
    <property type="term" value="P:proteolysis"/>
    <property type="evidence" value="ECO:0007669"/>
    <property type="project" value="UniProtKB-KW"/>
</dbReference>
<dbReference type="InterPro" id="IPR001394">
    <property type="entry name" value="Peptidase_C19_UCH"/>
</dbReference>
<keyword evidence="4" id="KW-0645">Protease</keyword>
<dbReference type="EMBL" id="JAGSYN010000181">
    <property type="protein sequence ID" value="KAG7662287.1"/>
    <property type="molecule type" value="Genomic_DNA"/>
</dbReference>
<feature type="region of interest" description="Disordered" evidence="8">
    <location>
        <begin position="1294"/>
        <end position="1318"/>
    </location>
</feature>
<gene>
    <name evidence="11" type="ORF">J8A68_004181</name>
</gene>
<evidence type="ECO:0000256" key="6">
    <source>
        <dbReference type="ARBA" id="ARBA00022801"/>
    </source>
</evidence>
<evidence type="ECO:0000256" key="1">
    <source>
        <dbReference type="ARBA" id="ARBA00000707"/>
    </source>
</evidence>
<keyword evidence="6" id="KW-0378">Hydrolase</keyword>
<dbReference type="PANTHER" id="PTHR24006:SF644">
    <property type="entry name" value="UBIQUITIN CARBOXYL-TERMINAL HYDROLASE 7"/>
    <property type="match status" value="1"/>
</dbReference>
<evidence type="ECO:0000256" key="4">
    <source>
        <dbReference type="ARBA" id="ARBA00022670"/>
    </source>
</evidence>
<dbReference type="FunFam" id="3.90.70.10:FF:000128">
    <property type="entry name" value="Ubiquitin carboxyl-terminal hydrolase 15"/>
    <property type="match status" value="1"/>
</dbReference>
<comment type="similarity">
    <text evidence="2">Belongs to the peptidase C19 family.</text>
</comment>
<comment type="catalytic activity">
    <reaction evidence="1">
        <text>Thiol-dependent hydrolysis of ester, thioester, amide, peptide and isopeptide bonds formed by the C-terminal Gly of ubiquitin (a 76-residue protein attached to proteins as an intracellular targeting signal).</text>
        <dbReference type="EC" id="3.4.19.12"/>
    </reaction>
</comment>
<reference evidence="11 12" key="1">
    <citation type="journal article" date="2021" name="DNA Res.">
        <title>Genome analysis of Candida subhashii reveals its hybrid nature and dual mitochondrial genome conformations.</title>
        <authorList>
            <person name="Mixao V."/>
            <person name="Hegedusova E."/>
            <person name="Saus E."/>
            <person name="Pryszcz L.P."/>
            <person name="Cillingova A."/>
            <person name="Nosek J."/>
            <person name="Gabaldon T."/>
        </authorList>
    </citation>
    <scope>NUCLEOTIDE SEQUENCE [LARGE SCALE GENOMIC DNA]</scope>
    <source>
        <strain evidence="11 12">CBS 10753</strain>
    </source>
</reference>
<keyword evidence="12" id="KW-1185">Reference proteome</keyword>
<feature type="compositionally biased region" description="Acidic residues" evidence="8">
    <location>
        <begin position="56"/>
        <end position="65"/>
    </location>
</feature>
<feature type="domain" description="USP" evidence="10">
    <location>
        <begin position="294"/>
        <end position="619"/>
    </location>
</feature>
<dbReference type="InterPro" id="IPR018200">
    <property type="entry name" value="USP_CS"/>
</dbReference>
<dbReference type="InterPro" id="IPR029346">
    <property type="entry name" value="USP_C"/>
</dbReference>
<dbReference type="GO" id="GO:0005634">
    <property type="term" value="C:nucleus"/>
    <property type="evidence" value="ECO:0007669"/>
    <property type="project" value="TreeGrafter"/>
</dbReference>
<dbReference type="InterPro" id="IPR002083">
    <property type="entry name" value="MATH/TRAF_dom"/>
</dbReference>
<dbReference type="Proteomes" id="UP000694255">
    <property type="component" value="Unassembled WGS sequence"/>
</dbReference>
<dbReference type="Pfam" id="PF14533">
    <property type="entry name" value="USP7_C2"/>
    <property type="match status" value="1"/>
</dbReference>
<dbReference type="RefSeq" id="XP_049262520.1">
    <property type="nucleotide sequence ID" value="XM_049408112.1"/>
</dbReference>
<dbReference type="OrthoDB" id="289038at2759"/>
<name>A0A8J5QKH7_9ASCO</name>
<dbReference type="Pfam" id="PF12436">
    <property type="entry name" value="USP7_ICP0_bdg"/>
    <property type="match status" value="1"/>
</dbReference>
<dbReference type="GO" id="GO:0016579">
    <property type="term" value="P:protein deubiquitination"/>
    <property type="evidence" value="ECO:0007669"/>
    <property type="project" value="InterPro"/>
</dbReference>
<dbReference type="InterPro" id="IPR050164">
    <property type="entry name" value="Peptidase_C19"/>
</dbReference>
<accession>A0A8J5QKH7</accession>
<evidence type="ECO:0000313" key="11">
    <source>
        <dbReference type="EMBL" id="KAG7662287.1"/>
    </source>
</evidence>
<comment type="caution">
    <text evidence="11">The sequence shown here is derived from an EMBL/GenBank/DDBJ whole genome shotgun (WGS) entry which is preliminary data.</text>
</comment>
<dbReference type="Pfam" id="PF00443">
    <property type="entry name" value="UCH"/>
    <property type="match status" value="1"/>
</dbReference>
<evidence type="ECO:0000256" key="7">
    <source>
        <dbReference type="ARBA" id="ARBA00022807"/>
    </source>
</evidence>
<feature type="domain" description="MATH" evidence="9">
    <location>
        <begin position="129"/>
        <end position="267"/>
    </location>
</feature>
<dbReference type="InterPro" id="IPR024729">
    <property type="entry name" value="USP7_ICP0-binding_dom"/>
</dbReference>
<dbReference type="Pfam" id="PF22486">
    <property type="entry name" value="MATH_2"/>
    <property type="match status" value="1"/>
</dbReference>
<dbReference type="GO" id="GO:0004843">
    <property type="term" value="F:cysteine-type deubiquitinase activity"/>
    <property type="evidence" value="ECO:0007669"/>
    <property type="project" value="UniProtKB-EC"/>
</dbReference>
<dbReference type="PROSITE" id="PS50144">
    <property type="entry name" value="MATH"/>
    <property type="match status" value="1"/>
</dbReference>